<proteinExistence type="predicted"/>
<dbReference type="AlphaFoldDB" id="A0A291QVH0"/>
<reference evidence="1 2" key="1">
    <citation type="submission" date="2017-10" db="EMBL/GenBank/DDBJ databases">
        <title>Paenichitinophaga pekingensis gen. nov., sp. nov., isolated from activated sludge.</title>
        <authorList>
            <person name="Jin D."/>
            <person name="Kong X."/>
            <person name="Deng Y."/>
            <person name="Bai Z."/>
        </authorList>
    </citation>
    <scope>NUCLEOTIDE SEQUENCE [LARGE SCALE GENOMIC DNA]</scope>
    <source>
        <strain evidence="1 2">13</strain>
    </source>
</reference>
<organism evidence="1 2">
    <name type="scientific">Chitinophaga caeni</name>
    <dbReference type="NCBI Taxonomy" id="2029983"/>
    <lineage>
        <taxon>Bacteria</taxon>
        <taxon>Pseudomonadati</taxon>
        <taxon>Bacteroidota</taxon>
        <taxon>Chitinophagia</taxon>
        <taxon>Chitinophagales</taxon>
        <taxon>Chitinophagaceae</taxon>
        <taxon>Chitinophaga</taxon>
    </lineage>
</organism>
<dbReference type="KEGG" id="cbae:COR50_13105"/>
<dbReference type="RefSeq" id="WP_098194406.1">
    <property type="nucleotide sequence ID" value="NZ_CP023777.1"/>
</dbReference>
<sequence length="149" mass="16956">MRYSLLSFTLVLSCLACNNSTKNDKNLQQETDPQPDTLCYQFSNNKDLVSMQLFILGDNVNGKLEYAFFEKDKNSGTLVGNFHGDTLVADYTFKSEGIFSTRQVIFLRKGNEMIEGYGPMADQDGKMIFSRPDSIRFNENTPLYNIDCQ</sequence>
<dbReference type="Proteomes" id="UP000220133">
    <property type="component" value="Chromosome"/>
</dbReference>
<gene>
    <name evidence="1" type="ORF">COR50_13105</name>
</gene>
<dbReference type="EMBL" id="CP023777">
    <property type="protein sequence ID" value="ATL48029.1"/>
    <property type="molecule type" value="Genomic_DNA"/>
</dbReference>
<accession>A0A291QVH0</accession>
<name>A0A291QVH0_9BACT</name>
<evidence type="ECO:0000313" key="1">
    <source>
        <dbReference type="EMBL" id="ATL48029.1"/>
    </source>
</evidence>
<keyword evidence="2" id="KW-1185">Reference proteome</keyword>
<evidence type="ECO:0000313" key="2">
    <source>
        <dbReference type="Proteomes" id="UP000220133"/>
    </source>
</evidence>
<protein>
    <submittedName>
        <fullName evidence="1">Uncharacterized protein</fullName>
    </submittedName>
</protein>
<dbReference type="OrthoDB" id="794403at2"/>